<keyword evidence="4 6" id="KW-0472">Membrane</keyword>
<evidence type="ECO:0000256" key="2">
    <source>
        <dbReference type="ARBA" id="ARBA00022692"/>
    </source>
</evidence>
<name>A0A9P8Y3H6_9PEZI</name>
<evidence type="ECO:0000313" key="7">
    <source>
        <dbReference type="EMBL" id="KAH7028174.1"/>
    </source>
</evidence>
<keyword evidence="2 6" id="KW-0812">Transmembrane</keyword>
<reference evidence="7" key="1">
    <citation type="journal article" date="2021" name="Nat. Commun.">
        <title>Genetic determinants of endophytism in the Arabidopsis root mycobiome.</title>
        <authorList>
            <person name="Mesny F."/>
            <person name="Miyauchi S."/>
            <person name="Thiergart T."/>
            <person name="Pickel B."/>
            <person name="Atanasova L."/>
            <person name="Karlsson M."/>
            <person name="Huettel B."/>
            <person name="Barry K.W."/>
            <person name="Haridas S."/>
            <person name="Chen C."/>
            <person name="Bauer D."/>
            <person name="Andreopoulos W."/>
            <person name="Pangilinan J."/>
            <person name="LaButti K."/>
            <person name="Riley R."/>
            <person name="Lipzen A."/>
            <person name="Clum A."/>
            <person name="Drula E."/>
            <person name="Henrissat B."/>
            <person name="Kohler A."/>
            <person name="Grigoriev I.V."/>
            <person name="Martin F.M."/>
            <person name="Hacquard S."/>
        </authorList>
    </citation>
    <scope>NUCLEOTIDE SEQUENCE</scope>
    <source>
        <strain evidence="7">MPI-CAGE-CH-0230</strain>
    </source>
</reference>
<evidence type="ECO:0000256" key="5">
    <source>
        <dbReference type="SAM" id="MobiDB-lite"/>
    </source>
</evidence>
<keyword evidence="8" id="KW-1185">Reference proteome</keyword>
<dbReference type="Pfam" id="PF07690">
    <property type="entry name" value="MFS_1"/>
    <property type="match status" value="1"/>
</dbReference>
<dbReference type="InterPro" id="IPR036259">
    <property type="entry name" value="MFS_trans_sf"/>
</dbReference>
<dbReference type="SUPFAM" id="SSF103473">
    <property type="entry name" value="MFS general substrate transporter"/>
    <property type="match status" value="2"/>
</dbReference>
<dbReference type="GO" id="GO:0022857">
    <property type="term" value="F:transmembrane transporter activity"/>
    <property type="evidence" value="ECO:0007669"/>
    <property type="project" value="InterPro"/>
</dbReference>
<dbReference type="InterPro" id="IPR011701">
    <property type="entry name" value="MFS"/>
</dbReference>
<comment type="subcellular location">
    <subcellularLocation>
        <location evidence="1">Membrane</location>
        <topology evidence="1">Multi-pass membrane protein</topology>
    </subcellularLocation>
</comment>
<feature type="transmembrane region" description="Helical" evidence="6">
    <location>
        <begin position="91"/>
        <end position="110"/>
    </location>
</feature>
<dbReference type="OrthoDB" id="5204190at2759"/>
<organism evidence="7 8">
    <name type="scientific">Microdochium trichocladiopsis</name>
    <dbReference type="NCBI Taxonomy" id="1682393"/>
    <lineage>
        <taxon>Eukaryota</taxon>
        <taxon>Fungi</taxon>
        <taxon>Dikarya</taxon>
        <taxon>Ascomycota</taxon>
        <taxon>Pezizomycotina</taxon>
        <taxon>Sordariomycetes</taxon>
        <taxon>Xylariomycetidae</taxon>
        <taxon>Xylariales</taxon>
        <taxon>Microdochiaceae</taxon>
        <taxon>Microdochium</taxon>
    </lineage>
</organism>
<dbReference type="PANTHER" id="PTHR23507">
    <property type="entry name" value="ZGC:174356"/>
    <property type="match status" value="1"/>
</dbReference>
<feature type="transmembrane region" description="Helical" evidence="6">
    <location>
        <begin position="502"/>
        <end position="520"/>
    </location>
</feature>
<dbReference type="RefSeq" id="XP_046010973.1">
    <property type="nucleotide sequence ID" value="XM_046150308.1"/>
</dbReference>
<feature type="transmembrane region" description="Helical" evidence="6">
    <location>
        <begin position="325"/>
        <end position="346"/>
    </location>
</feature>
<protein>
    <recommendedName>
        <fullName evidence="9">Major facilitator superfamily domain-containing protein</fullName>
    </recommendedName>
</protein>
<feature type="transmembrane region" description="Helical" evidence="6">
    <location>
        <begin position="222"/>
        <end position="243"/>
    </location>
</feature>
<comment type="caution">
    <text evidence="7">The sequence shown here is derived from an EMBL/GenBank/DDBJ whole genome shotgun (WGS) entry which is preliminary data.</text>
</comment>
<evidence type="ECO:0000256" key="4">
    <source>
        <dbReference type="ARBA" id="ARBA00023136"/>
    </source>
</evidence>
<proteinExistence type="predicted"/>
<dbReference type="GO" id="GO:0016020">
    <property type="term" value="C:membrane"/>
    <property type="evidence" value="ECO:0007669"/>
    <property type="project" value="UniProtKB-SubCell"/>
</dbReference>
<evidence type="ECO:0008006" key="9">
    <source>
        <dbReference type="Google" id="ProtNLM"/>
    </source>
</evidence>
<evidence type="ECO:0000256" key="1">
    <source>
        <dbReference type="ARBA" id="ARBA00004141"/>
    </source>
</evidence>
<feature type="region of interest" description="Disordered" evidence="5">
    <location>
        <begin position="379"/>
        <end position="401"/>
    </location>
</feature>
<dbReference type="GeneID" id="70179854"/>
<dbReference type="PANTHER" id="PTHR23507:SF13">
    <property type="entry name" value="MFS GENERAL SUBSTRATE TRANSPORTER"/>
    <property type="match status" value="1"/>
</dbReference>
<evidence type="ECO:0000256" key="3">
    <source>
        <dbReference type="ARBA" id="ARBA00022989"/>
    </source>
</evidence>
<dbReference type="Gene3D" id="1.20.1250.20">
    <property type="entry name" value="MFS general substrate transporter like domains"/>
    <property type="match status" value="2"/>
</dbReference>
<keyword evidence="3 6" id="KW-1133">Transmembrane helix</keyword>
<gene>
    <name evidence="7" type="ORF">B0I36DRAFT_247438</name>
</gene>
<feature type="transmembrane region" description="Helical" evidence="6">
    <location>
        <begin position="468"/>
        <end position="490"/>
    </location>
</feature>
<sequence>MAGETTPLLGTRETEPELKKKQPRLGWLSFEPTWPVMIAGLLISASFGLTQTPILYAFRQMVCEDYYSHHPPYAGSGDSCNVPAVNSGKDAQFAILGSCTVFFAISNLVFTGWQMRNLGPKKALLVQNFFPVIRVLTQSVAISIGGATGITLFQLGQAITILGGPAGYILVLNTILSELIEQAQRTSMFGKLQGYILVGNAMGFLGGGVVSDRFGVVSPFRLGAICLSATLVFCATCVPPVSLKKDERAPTTNRRNAVVASFVDPLLALGPQKLRLKNGTITTHYGVTILAVGIFVGVLATGYVAQLLQQYSMDVFDFDASKNSALMALTLVVRGLFLMFIFPIIISSGRKWFDSTSQQQPQAAEQDAETVIPTHPLDMDPTPQLVSTEEEPVQAPPAPPTAQSGHFDLFFLRYSYLVDAVITMCAAFISDGWQFYLMAVLLPLASGSYAASKGVLTEMIPESQKADALAGMTLVESLASVSTLGLFGAVFSSLVEIGKAHLTFYLNAAIALLAIIILLFSRYPAEDSKLIEQEEEEQPSEEPVAA</sequence>
<feature type="transmembrane region" description="Helical" evidence="6">
    <location>
        <begin position="192"/>
        <end position="210"/>
    </location>
</feature>
<feature type="transmembrane region" description="Helical" evidence="6">
    <location>
        <begin position="159"/>
        <end position="180"/>
    </location>
</feature>
<feature type="transmembrane region" description="Helical" evidence="6">
    <location>
        <begin position="285"/>
        <end position="305"/>
    </location>
</feature>
<evidence type="ECO:0000313" key="8">
    <source>
        <dbReference type="Proteomes" id="UP000756346"/>
    </source>
</evidence>
<feature type="transmembrane region" description="Helical" evidence="6">
    <location>
        <begin position="435"/>
        <end position="456"/>
    </location>
</feature>
<accession>A0A9P8Y3H6</accession>
<feature type="transmembrane region" description="Helical" evidence="6">
    <location>
        <begin position="410"/>
        <end position="429"/>
    </location>
</feature>
<dbReference type="Proteomes" id="UP000756346">
    <property type="component" value="Unassembled WGS sequence"/>
</dbReference>
<feature type="transmembrane region" description="Helical" evidence="6">
    <location>
        <begin position="34"/>
        <end position="58"/>
    </location>
</feature>
<evidence type="ECO:0000256" key="6">
    <source>
        <dbReference type="SAM" id="Phobius"/>
    </source>
</evidence>
<dbReference type="EMBL" id="JAGTJQ010000007">
    <property type="protein sequence ID" value="KAH7028174.1"/>
    <property type="molecule type" value="Genomic_DNA"/>
</dbReference>
<dbReference type="AlphaFoldDB" id="A0A9P8Y3H6"/>